<organism evidence="1">
    <name type="scientific">viral metagenome</name>
    <dbReference type="NCBI Taxonomy" id="1070528"/>
    <lineage>
        <taxon>unclassified sequences</taxon>
        <taxon>metagenomes</taxon>
        <taxon>organismal metagenomes</taxon>
    </lineage>
</organism>
<dbReference type="SUPFAM" id="SSF53335">
    <property type="entry name" value="S-adenosyl-L-methionine-dependent methyltransferases"/>
    <property type="match status" value="1"/>
</dbReference>
<name>A0A6C0I119_9ZZZZ</name>
<evidence type="ECO:0008006" key="2">
    <source>
        <dbReference type="Google" id="ProtNLM"/>
    </source>
</evidence>
<dbReference type="Gene3D" id="3.40.50.150">
    <property type="entry name" value="Vaccinia Virus protein VP39"/>
    <property type="match status" value="1"/>
</dbReference>
<sequence length="323" mass="37835">MEMIWRDSVLYEKGSNLLFHFLIKKLRFSAIDEIKEIIESDDSLQNQLRMLKAIYSPKQKKYSPQSLELRHKLSQFMVETPWFNNNCDEYSGWTVFDARDLELLINYMDEIPSLNSAFTFKFSTMLEITPKLLFNIKRSILASSKQFLTKEISFIYVNIGDVGGDLFRGIVQLLELPANSTFNLKSQELDAMPFSKLKKRSASLITIFMTVCHFGVNINQKFKKLYNLSTKGGYLLIQDHDLPPYQRDKAHLYETFYNLYRILYNEISIADFMAIYKHEATNYMTRYELIECVSNAGYTPIGINILNDTDGYYNRVIILFQKK</sequence>
<reference evidence="1" key="1">
    <citation type="journal article" date="2020" name="Nature">
        <title>Giant virus diversity and host interactions through global metagenomics.</title>
        <authorList>
            <person name="Schulz F."/>
            <person name="Roux S."/>
            <person name="Paez-Espino D."/>
            <person name="Jungbluth S."/>
            <person name="Walsh D.A."/>
            <person name="Denef V.J."/>
            <person name="McMahon K.D."/>
            <person name="Konstantinidis K.T."/>
            <person name="Eloe-Fadrosh E.A."/>
            <person name="Kyrpides N.C."/>
            <person name="Woyke T."/>
        </authorList>
    </citation>
    <scope>NUCLEOTIDE SEQUENCE</scope>
    <source>
        <strain evidence="1">GVMAG-M-3300023184-186</strain>
    </source>
</reference>
<proteinExistence type="predicted"/>
<accession>A0A6C0I119</accession>
<protein>
    <recommendedName>
        <fullName evidence="2">Methyltransferase</fullName>
    </recommendedName>
</protein>
<evidence type="ECO:0000313" key="1">
    <source>
        <dbReference type="EMBL" id="QHT86479.1"/>
    </source>
</evidence>
<dbReference type="EMBL" id="MN740069">
    <property type="protein sequence ID" value="QHT86479.1"/>
    <property type="molecule type" value="Genomic_DNA"/>
</dbReference>
<dbReference type="InterPro" id="IPR029063">
    <property type="entry name" value="SAM-dependent_MTases_sf"/>
</dbReference>
<dbReference type="AlphaFoldDB" id="A0A6C0I119"/>